<feature type="domain" description="DNA primase/nucleoside triphosphatase C-terminal" evidence="1">
    <location>
        <begin position="53"/>
        <end position="107"/>
    </location>
</feature>
<dbReference type="OrthoDB" id="2296654at2"/>
<evidence type="ECO:0000313" key="2">
    <source>
        <dbReference type="EMBL" id="EEU30108.1"/>
    </source>
</evidence>
<dbReference type="Pfam" id="PF03288">
    <property type="entry name" value="Pox_D5"/>
    <property type="match status" value="1"/>
</dbReference>
<organism evidence="2 3">
    <name type="scientific">Limosilactobacillus coleohominis 101-4-CHN</name>
    <dbReference type="NCBI Taxonomy" id="575594"/>
    <lineage>
        <taxon>Bacteria</taxon>
        <taxon>Bacillati</taxon>
        <taxon>Bacillota</taxon>
        <taxon>Bacilli</taxon>
        <taxon>Lactobacillales</taxon>
        <taxon>Lactobacillaceae</taxon>
        <taxon>Limosilactobacillus</taxon>
    </lineage>
</organism>
<protein>
    <recommendedName>
        <fullName evidence="1">DNA primase/nucleoside triphosphatase C-terminal domain-containing protein</fullName>
    </recommendedName>
</protein>
<dbReference type="InterPro" id="IPR036390">
    <property type="entry name" value="WH_DNA-bd_sf"/>
</dbReference>
<dbReference type="AlphaFoldDB" id="C7XW48"/>
<dbReference type="EMBL" id="GG698804">
    <property type="protein sequence ID" value="EEU30108.1"/>
    <property type="molecule type" value="Genomic_DNA"/>
</dbReference>
<dbReference type="eggNOG" id="ENOG5030BAH">
    <property type="taxonomic scope" value="Bacteria"/>
</dbReference>
<dbReference type="HOGENOM" id="CLU_2035124_0_0_9"/>
<evidence type="ECO:0000313" key="3">
    <source>
        <dbReference type="Proteomes" id="UP000003987"/>
    </source>
</evidence>
<name>C7XW48_9LACO</name>
<dbReference type="SUPFAM" id="SSF46785">
    <property type="entry name" value="Winged helix' DNA-binding domain"/>
    <property type="match status" value="1"/>
</dbReference>
<evidence type="ECO:0000259" key="1">
    <source>
        <dbReference type="Pfam" id="PF03288"/>
    </source>
</evidence>
<proteinExistence type="predicted"/>
<accession>C7XW48</accession>
<dbReference type="InterPro" id="IPR004968">
    <property type="entry name" value="DNA_primase/NTPase_C"/>
</dbReference>
<gene>
    <name evidence="2" type="ORF">HMPREF0501_01113</name>
</gene>
<keyword evidence="3" id="KW-1185">Reference proteome</keyword>
<sequence>MGWYKGRYVMNHRTLSQWFDASRHKKDNYFRIRNRDQADKNVVKFVYSPNVVKNRRLYAPCATVYKYYLEYCDQQGITPLGNRQFKKNMQLLGFVYQKHHRFYAGYYQNKVTTAYKNIGIRSQTKNK</sequence>
<reference evidence="2 3" key="1">
    <citation type="submission" date="2009-06" db="EMBL/GenBank/DDBJ databases">
        <title>The Genome Sequence of Lactobacillus coleohominis strain 101-4-CHN.</title>
        <authorList>
            <consortium name="The Broad Institute Genome Sequencing Platform"/>
            <person name="Ward D."/>
            <person name="Young S.K."/>
            <person name="Zeng Q."/>
            <person name="Koehrsen M."/>
            <person name="Alvarado L."/>
            <person name="Berlin A."/>
            <person name="Borenstein D."/>
            <person name="Chen Z."/>
            <person name="Engels R."/>
            <person name="Freedman E."/>
            <person name="Gellesch M."/>
            <person name="Goldberg J."/>
            <person name="Griggs A."/>
            <person name="Gujja S."/>
            <person name="Heiman D."/>
            <person name="Hepburn T."/>
            <person name="Howarth C."/>
            <person name="Jen D."/>
            <person name="Larson L."/>
            <person name="Lewis B."/>
            <person name="Mehta T."/>
            <person name="Park D."/>
            <person name="Pearson M."/>
            <person name="Roberts A."/>
            <person name="Saif S."/>
            <person name="Shea T."/>
            <person name="Shenoy N."/>
            <person name="Sisk P."/>
            <person name="Stolte C."/>
            <person name="Sykes S."/>
            <person name="Walk T."/>
            <person name="White J."/>
            <person name="Yandava C."/>
            <person name="Liu Y."/>
            <person name="Xu Q."/>
            <person name="Lander E."/>
            <person name="Nusbaum C."/>
            <person name="Galagan J."/>
            <person name="Birren B."/>
        </authorList>
    </citation>
    <scope>NUCLEOTIDE SEQUENCE [LARGE SCALE GENOMIC DNA]</scope>
    <source>
        <strain evidence="2 3">101-4-CHN</strain>
    </source>
</reference>
<dbReference type="Proteomes" id="UP000003987">
    <property type="component" value="Unassembled WGS sequence"/>
</dbReference>
<dbReference type="RefSeq" id="WP_006916969.1">
    <property type="nucleotide sequence ID" value="NZ_GG698804.1"/>
</dbReference>